<protein>
    <submittedName>
        <fullName evidence="1">Uncharacterized protein</fullName>
    </submittedName>
</protein>
<gene>
    <name evidence="1" type="ORF">BO79DRAFT_245928</name>
</gene>
<accession>A0ACD1ICE3</accession>
<sequence>MSVQHTDSWEHITVLIPLSTLIPRHKLIGREASLLSITLPDTDTAADLEMQSLLFVLAAVAALVTPGFSWSFPGTFPIVRRESIEPGSPLYECHANCVQPLHAANPRNVTGGVILISQDSDDYCSNSTYKSELSACLKCALTYNIWQYYGDDVKSAAEACGDSATPSASSATGAAATATAASNSSLGVGVGVGVGARYKGAGVRVICTFPRDDGAILHGSSLQMNYVLHEALYGRKYVLSPDQCYLIYMKIHRCK</sequence>
<name>A0ACD1ICE3_9EURO</name>
<evidence type="ECO:0000313" key="1">
    <source>
        <dbReference type="EMBL" id="RAK87759.1"/>
    </source>
</evidence>
<reference evidence="1" key="1">
    <citation type="submission" date="2018-02" db="EMBL/GenBank/DDBJ databases">
        <title>The genomes of Aspergillus section Nigri reveals drivers in fungal speciation.</title>
        <authorList>
            <consortium name="DOE Joint Genome Institute"/>
            <person name="Vesth T.C."/>
            <person name="Nybo J."/>
            <person name="Theobald S."/>
            <person name="Brandl J."/>
            <person name="Frisvad J.C."/>
            <person name="Nielsen K.F."/>
            <person name="Lyhne E.K."/>
            <person name="Kogle M.E."/>
            <person name="Kuo A."/>
            <person name="Riley R."/>
            <person name="Clum A."/>
            <person name="Nolan M."/>
            <person name="Lipzen A."/>
            <person name="Salamov A."/>
            <person name="Henrissat B."/>
            <person name="Wiebenga A."/>
            <person name="De vries R.P."/>
            <person name="Grigoriev I.V."/>
            <person name="Mortensen U.H."/>
            <person name="Andersen M.R."/>
            <person name="Baker S.E."/>
        </authorList>
    </citation>
    <scope>NUCLEOTIDE SEQUENCE</scope>
    <source>
        <strain evidence="1">CBS 115574</strain>
    </source>
</reference>
<organism evidence="1 2">
    <name type="scientific">Aspergillus costaricaensis CBS 115574</name>
    <dbReference type="NCBI Taxonomy" id="1448317"/>
    <lineage>
        <taxon>Eukaryota</taxon>
        <taxon>Fungi</taxon>
        <taxon>Dikarya</taxon>
        <taxon>Ascomycota</taxon>
        <taxon>Pezizomycotina</taxon>
        <taxon>Eurotiomycetes</taxon>
        <taxon>Eurotiomycetidae</taxon>
        <taxon>Eurotiales</taxon>
        <taxon>Aspergillaceae</taxon>
        <taxon>Aspergillus</taxon>
        <taxon>Aspergillus subgen. Circumdati</taxon>
    </lineage>
</organism>
<dbReference type="EMBL" id="KZ824553">
    <property type="protein sequence ID" value="RAK87759.1"/>
    <property type="molecule type" value="Genomic_DNA"/>
</dbReference>
<dbReference type="Proteomes" id="UP000249748">
    <property type="component" value="Unassembled WGS sequence"/>
</dbReference>
<keyword evidence="2" id="KW-1185">Reference proteome</keyword>
<evidence type="ECO:0000313" key="2">
    <source>
        <dbReference type="Proteomes" id="UP000249748"/>
    </source>
</evidence>
<proteinExistence type="predicted"/>